<sequence length="77" mass="8417">RVDSVTIWKRLLTAQELTELYRGGAGVDYLANPQLKAEDTVLPGWTTALSKGDILAFNVDSIATIKQLTVELVVEVT</sequence>
<dbReference type="AlphaFoldDB" id="A0A0F9EYQ9"/>
<feature type="non-terminal residue" evidence="1">
    <location>
        <position position="1"/>
    </location>
</feature>
<evidence type="ECO:0000313" key="1">
    <source>
        <dbReference type="EMBL" id="KKL71331.1"/>
    </source>
</evidence>
<organism evidence="1">
    <name type="scientific">marine sediment metagenome</name>
    <dbReference type="NCBI Taxonomy" id="412755"/>
    <lineage>
        <taxon>unclassified sequences</taxon>
        <taxon>metagenomes</taxon>
        <taxon>ecological metagenomes</taxon>
    </lineage>
</organism>
<reference evidence="1" key="1">
    <citation type="journal article" date="2015" name="Nature">
        <title>Complex archaea that bridge the gap between prokaryotes and eukaryotes.</title>
        <authorList>
            <person name="Spang A."/>
            <person name="Saw J.H."/>
            <person name="Jorgensen S.L."/>
            <person name="Zaremba-Niedzwiedzka K."/>
            <person name="Martijn J."/>
            <person name="Lind A.E."/>
            <person name="van Eijk R."/>
            <person name="Schleper C."/>
            <person name="Guy L."/>
            <person name="Ettema T.J."/>
        </authorList>
    </citation>
    <scope>NUCLEOTIDE SEQUENCE</scope>
</reference>
<protein>
    <submittedName>
        <fullName evidence="1">Uncharacterized protein</fullName>
    </submittedName>
</protein>
<proteinExistence type="predicted"/>
<name>A0A0F9EYQ9_9ZZZZ</name>
<dbReference type="EMBL" id="LAZR01025626">
    <property type="protein sequence ID" value="KKL71331.1"/>
    <property type="molecule type" value="Genomic_DNA"/>
</dbReference>
<comment type="caution">
    <text evidence="1">The sequence shown here is derived from an EMBL/GenBank/DDBJ whole genome shotgun (WGS) entry which is preliminary data.</text>
</comment>
<gene>
    <name evidence="1" type="ORF">LCGC14_2096030</name>
</gene>
<accession>A0A0F9EYQ9</accession>